<dbReference type="OrthoDB" id="9805316at2"/>
<evidence type="ECO:0000313" key="7">
    <source>
        <dbReference type="EMBL" id="ABI68007.1"/>
    </source>
</evidence>
<evidence type="ECO:0000256" key="3">
    <source>
        <dbReference type="ARBA" id="ARBA00022679"/>
    </source>
</evidence>
<dbReference type="Proteomes" id="UP000001968">
    <property type="component" value="Chromosome"/>
</dbReference>
<organism evidence="7 8">
    <name type="scientific">Syntrophomonas wolfei subsp. wolfei (strain DSM 2245B / Goettingen)</name>
    <dbReference type="NCBI Taxonomy" id="335541"/>
    <lineage>
        <taxon>Bacteria</taxon>
        <taxon>Bacillati</taxon>
        <taxon>Bacillota</taxon>
        <taxon>Clostridia</taxon>
        <taxon>Eubacteriales</taxon>
        <taxon>Syntrophomonadaceae</taxon>
        <taxon>Syntrophomonas</taxon>
    </lineage>
</organism>
<keyword evidence="4" id="KW-0479">Metal-binding</keyword>
<dbReference type="SFLD" id="SFLDS00005">
    <property type="entry name" value="Isoprenoid_Synthase_Type_I"/>
    <property type="match status" value="1"/>
</dbReference>
<protein>
    <submittedName>
        <fullName evidence="7">Trans-hexaprenyltranstransferase</fullName>
        <ecNumber evidence="7">2.5.1.30</ecNumber>
    </submittedName>
</protein>
<dbReference type="InterPro" id="IPR000092">
    <property type="entry name" value="Polyprenyl_synt"/>
</dbReference>
<evidence type="ECO:0000256" key="1">
    <source>
        <dbReference type="ARBA" id="ARBA00001946"/>
    </source>
</evidence>
<dbReference type="RefSeq" id="WP_011640112.1">
    <property type="nucleotide sequence ID" value="NC_008346.1"/>
</dbReference>
<evidence type="ECO:0000313" key="8">
    <source>
        <dbReference type="Proteomes" id="UP000001968"/>
    </source>
</evidence>
<dbReference type="PANTHER" id="PTHR12001:SF69">
    <property type="entry name" value="ALL TRANS-POLYPRENYL-DIPHOSPHATE SYNTHASE PDSS1"/>
    <property type="match status" value="1"/>
</dbReference>
<dbReference type="GO" id="GO:0008299">
    <property type="term" value="P:isoprenoid biosynthetic process"/>
    <property type="evidence" value="ECO:0007669"/>
    <property type="project" value="InterPro"/>
</dbReference>
<dbReference type="EC" id="2.5.1.30" evidence="7"/>
<dbReference type="InterPro" id="IPR033749">
    <property type="entry name" value="Polyprenyl_synt_CS"/>
</dbReference>
<dbReference type="Gene3D" id="1.10.600.10">
    <property type="entry name" value="Farnesyl Diphosphate Synthase"/>
    <property type="match status" value="1"/>
</dbReference>
<dbReference type="eggNOG" id="COG0142">
    <property type="taxonomic scope" value="Bacteria"/>
</dbReference>
<dbReference type="KEGG" id="swo:Swol_0680"/>
<dbReference type="EMBL" id="CP000448">
    <property type="protein sequence ID" value="ABI68007.1"/>
    <property type="molecule type" value="Genomic_DNA"/>
</dbReference>
<comment type="similarity">
    <text evidence="2 6">Belongs to the FPP/GGPP synthase family.</text>
</comment>
<dbReference type="InterPro" id="IPR008949">
    <property type="entry name" value="Isoprenoid_synthase_dom_sf"/>
</dbReference>
<dbReference type="SUPFAM" id="SSF48576">
    <property type="entry name" value="Terpenoid synthases"/>
    <property type="match status" value="1"/>
</dbReference>
<dbReference type="GO" id="GO:0046872">
    <property type="term" value="F:metal ion binding"/>
    <property type="evidence" value="ECO:0007669"/>
    <property type="project" value="UniProtKB-KW"/>
</dbReference>
<keyword evidence="8" id="KW-1185">Reference proteome</keyword>
<dbReference type="PROSITE" id="PS00723">
    <property type="entry name" value="POLYPRENYL_SYNTHASE_1"/>
    <property type="match status" value="1"/>
</dbReference>
<dbReference type="PANTHER" id="PTHR12001">
    <property type="entry name" value="GERANYLGERANYL PYROPHOSPHATE SYNTHASE"/>
    <property type="match status" value="1"/>
</dbReference>
<evidence type="ECO:0000256" key="4">
    <source>
        <dbReference type="ARBA" id="ARBA00022723"/>
    </source>
</evidence>
<dbReference type="STRING" id="335541.Swol_0680"/>
<comment type="cofactor">
    <cofactor evidence="1">
        <name>Mg(2+)</name>
        <dbReference type="ChEBI" id="CHEBI:18420"/>
    </cofactor>
</comment>
<dbReference type="CDD" id="cd00685">
    <property type="entry name" value="Trans_IPPS_HT"/>
    <property type="match status" value="1"/>
</dbReference>
<dbReference type="GO" id="GO:0000010">
    <property type="term" value="F:heptaprenyl diphosphate synthase activity"/>
    <property type="evidence" value="ECO:0007669"/>
    <property type="project" value="UniProtKB-EC"/>
</dbReference>
<dbReference type="PROSITE" id="PS00444">
    <property type="entry name" value="POLYPRENYL_SYNTHASE_2"/>
    <property type="match status" value="1"/>
</dbReference>
<evidence type="ECO:0000256" key="5">
    <source>
        <dbReference type="ARBA" id="ARBA00022842"/>
    </source>
</evidence>
<evidence type="ECO:0000256" key="2">
    <source>
        <dbReference type="ARBA" id="ARBA00006706"/>
    </source>
</evidence>
<gene>
    <name evidence="7" type="ordered locus">Swol_0680</name>
</gene>
<reference evidence="8" key="1">
    <citation type="journal article" date="2010" name="Environ. Microbiol.">
        <title>The genome of Syntrophomonas wolfei: new insights into syntrophic metabolism and biohydrogen production.</title>
        <authorList>
            <person name="Sieber J.R."/>
            <person name="Sims D.R."/>
            <person name="Han C."/>
            <person name="Kim E."/>
            <person name="Lykidis A."/>
            <person name="Lapidus A.L."/>
            <person name="McDonnald E."/>
            <person name="Rohlin L."/>
            <person name="Culley D.E."/>
            <person name="Gunsalus R."/>
            <person name="McInerney M.J."/>
        </authorList>
    </citation>
    <scope>NUCLEOTIDE SEQUENCE [LARGE SCALE GENOMIC DNA]</scope>
    <source>
        <strain evidence="8">DSM 2245B / Goettingen</strain>
    </source>
</reference>
<dbReference type="AlphaFoldDB" id="Q0AZ47"/>
<evidence type="ECO:0000256" key="6">
    <source>
        <dbReference type="RuleBase" id="RU004466"/>
    </source>
</evidence>
<keyword evidence="5" id="KW-0460">Magnesium</keyword>
<dbReference type="HOGENOM" id="CLU_014015_2_0_9"/>
<proteinExistence type="inferred from homology"/>
<dbReference type="Pfam" id="PF00348">
    <property type="entry name" value="polyprenyl_synt"/>
    <property type="match status" value="1"/>
</dbReference>
<accession>Q0AZ47</accession>
<keyword evidence="3 6" id="KW-0808">Transferase</keyword>
<name>Q0AZ47_SYNWW</name>
<sequence length="322" mass="36294">MANFNFFNPISTEMELLEQELSKKLDSRIELLNESAVHLIKAGGKRLRPAFALLSAHFYMDDLTEVIPLAVGLELIHMASLVHDDVIDNSQTRRGTETVKSAWGNRVSIYAGDFIFARALSLIATYERSNVVDVLAEASMKICEGEIIQMMSCYNVKLGLKNYLRRIERKTALLISVSCQLGAMIANAPEQEVRALRNYGYYLGMAFQVTDDILDIIADEQVLGKPTGSDIKQGVITLPTLYALRYSPRREELAQLLASPEACRNETGKIIDIIIDTDGIDYSYYITRHFARKAQKQLAFLPELPVKKNLYNIADFILAREF</sequence>